<dbReference type="EMBL" id="CP114040">
    <property type="protein sequence ID" value="WAS95866.1"/>
    <property type="molecule type" value="Genomic_DNA"/>
</dbReference>
<feature type="chain" id="PRO_5045858585" description="SMP-30/Gluconolactonase/LRE-like region domain-containing protein" evidence="1">
    <location>
        <begin position="18"/>
        <end position="319"/>
    </location>
</feature>
<dbReference type="SUPFAM" id="SSF63829">
    <property type="entry name" value="Calcium-dependent phosphotriesterase"/>
    <property type="match status" value="1"/>
</dbReference>
<dbReference type="PANTHER" id="PTHR31460:SF3">
    <property type="entry name" value="MESOCENTIN"/>
    <property type="match status" value="1"/>
</dbReference>
<evidence type="ECO:0000256" key="1">
    <source>
        <dbReference type="SAM" id="SignalP"/>
    </source>
</evidence>
<organism evidence="2 3">
    <name type="scientific">Nannocystis punicea</name>
    <dbReference type="NCBI Taxonomy" id="2995304"/>
    <lineage>
        <taxon>Bacteria</taxon>
        <taxon>Pseudomonadati</taxon>
        <taxon>Myxococcota</taxon>
        <taxon>Polyangia</taxon>
        <taxon>Nannocystales</taxon>
        <taxon>Nannocystaceae</taxon>
        <taxon>Nannocystis</taxon>
    </lineage>
</organism>
<sequence>MKNIALLSIFAALPVLASCDIPLPEQYALASESSLPEGIAYDELTYSFYATAINGGEITRMSALGQEEVFYASEDPLVSFSGAHVDGERRLLWVCQVDVKTDAIPNSKVVAFDIDERTLVRSIDLGEPSFCNDLTTDADGVVYATDSALPNVYRIGEDDEFEVFATSPQFVPGGAMGLNGIDIAPGGEDLMVVKTMPPALYRVSLADPSDIEEVTFSGDPFAVPGDPRFPGPDGLEFLGEELYVIYDGGVQQLTFSGDDHTQAVVRTTTSVPTGLTSATVAEGRLYMIDSEVFRVLYMFQPPELPFKILHLDESLFAAM</sequence>
<dbReference type="InterPro" id="IPR011042">
    <property type="entry name" value="6-blade_b-propeller_TolB-like"/>
</dbReference>
<dbReference type="Gene3D" id="2.120.10.30">
    <property type="entry name" value="TolB, C-terminal domain"/>
    <property type="match status" value="1"/>
</dbReference>
<protein>
    <recommendedName>
        <fullName evidence="4">SMP-30/Gluconolactonase/LRE-like region domain-containing protein</fullName>
    </recommendedName>
</protein>
<evidence type="ECO:0000313" key="3">
    <source>
        <dbReference type="Proteomes" id="UP001164459"/>
    </source>
</evidence>
<gene>
    <name evidence="2" type="ORF">O0S08_06855</name>
</gene>
<feature type="signal peptide" evidence="1">
    <location>
        <begin position="1"/>
        <end position="17"/>
    </location>
</feature>
<keyword evidence="1" id="KW-0732">Signal</keyword>
<evidence type="ECO:0000313" key="2">
    <source>
        <dbReference type="EMBL" id="WAS95866.1"/>
    </source>
</evidence>
<accession>A0ABY7H9F5</accession>
<dbReference type="PANTHER" id="PTHR31460">
    <property type="match status" value="1"/>
</dbReference>
<dbReference type="Proteomes" id="UP001164459">
    <property type="component" value="Chromosome"/>
</dbReference>
<keyword evidence="3" id="KW-1185">Reference proteome</keyword>
<proteinExistence type="predicted"/>
<dbReference type="PROSITE" id="PS51257">
    <property type="entry name" value="PROKAR_LIPOPROTEIN"/>
    <property type="match status" value="1"/>
</dbReference>
<dbReference type="InterPro" id="IPR053224">
    <property type="entry name" value="Sensory_adhesion_molecule"/>
</dbReference>
<name>A0ABY7H9F5_9BACT</name>
<reference evidence="2" key="1">
    <citation type="submission" date="2022-11" db="EMBL/GenBank/DDBJ databases">
        <title>Minimal conservation of predation-associated metabolite biosynthetic gene clusters underscores biosynthetic potential of Myxococcota including descriptions for ten novel species: Archangium lansinium sp. nov., Myxococcus landrumus sp. nov., Nannocystis bai.</title>
        <authorList>
            <person name="Ahearne A."/>
            <person name="Stevens C."/>
            <person name="Dowd S."/>
        </authorList>
    </citation>
    <scope>NUCLEOTIDE SEQUENCE</scope>
    <source>
        <strain evidence="2">Fl3</strain>
    </source>
</reference>
<dbReference type="RefSeq" id="WP_269038209.1">
    <property type="nucleotide sequence ID" value="NZ_CP114040.1"/>
</dbReference>
<evidence type="ECO:0008006" key="4">
    <source>
        <dbReference type="Google" id="ProtNLM"/>
    </source>
</evidence>